<dbReference type="AlphaFoldDB" id="A0A7S0AGQ4"/>
<feature type="chain" id="PRO_5031234965" description="PSI-F" evidence="1">
    <location>
        <begin position="22"/>
        <end position="167"/>
    </location>
</feature>
<protein>
    <recommendedName>
        <fullName evidence="3">PSI-F</fullName>
    </recommendedName>
</protein>
<proteinExistence type="predicted"/>
<name>A0A7S0AGQ4_9DINO</name>
<accession>A0A7S0AGQ4</accession>
<keyword evidence="1" id="KW-0732">Signal</keyword>
<evidence type="ECO:0000256" key="1">
    <source>
        <dbReference type="SAM" id="SignalP"/>
    </source>
</evidence>
<dbReference type="EMBL" id="HBEG01026894">
    <property type="protein sequence ID" value="CAD8363277.1"/>
    <property type="molecule type" value="Transcribed_RNA"/>
</dbReference>
<evidence type="ECO:0000313" key="2">
    <source>
        <dbReference type="EMBL" id="CAD8363277.1"/>
    </source>
</evidence>
<evidence type="ECO:0008006" key="3">
    <source>
        <dbReference type="Google" id="ProtNLM"/>
    </source>
</evidence>
<sequence length="167" mass="18721">MAGNAVVLFTLLWLQLSRISAATEALVDDALAADEACLNDKECVLELRQLRSQVHAVTEDQERKRMTLGAGTSQSKASNYTYLNKARCSSKGYEELRRRQIVKRQQAPCLARVVTTENGVIWSLRRRMHLALLVAFGRVATPWTVIARWSHSIRKVTALMTLPRGVA</sequence>
<feature type="signal peptide" evidence="1">
    <location>
        <begin position="1"/>
        <end position="21"/>
    </location>
</feature>
<gene>
    <name evidence="2" type="ORF">PBAH0796_LOCUS16289</name>
</gene>
<reference evidence="2" key="1">
    <citation type="submission" date="2021-01" db="EMBL/GenBank/DDBJ databases">
        <authorList>
            <person name="Corre E."/>
            <person name="Pelletier E."/>
            <person name="Niang G."/>
            <person name="Scheremetjew M."/>
            <person name="Finn R."/>
            <person name="Kale V."/>
            <person name="Holt S."/>
            <person name="Cochrane G."/>
            <person name="Meng A."/>
            <person name="Brown T."/>
            <person name="Cohen L."/>
        </authorList>
    </citation>
    <scope>NUCLEOTIDE SEQUENCE</scope>
    <source>
        <strain evidence="2">Pbaha01</strain>
    </source>
</reference>
<organism evidence="2">
    <name type="scientific">Pyrodinium bahamense</name>
    <dbReference type="NCBI Taxonomy" id="73915"/>
    <lineage>
        <taxon>Eukaryota</taxon>
        <taxon>Sar</taxon>
        <taxon>Alveolata</taxon>
        <taxon>Dinophyceae</taxon>
        <taxon>Gonyaulacales</taxon>
        <taxon>Pyrocystaceae</taxon>
        <taxon>Pyrodinium</taxon>
    </lineage>
</organism>